<dbReference type="InterPro" id="IPR001203">
    <property type="entry name" value="OxRdtase_Ald_Fedxn_C"/>
</dbReference>
<dbReference type="InterPro" id="IPR013984">
    <property type="entry name" value="Ald_Fedxn_OxRdtase_dom2"/>
</dbReference>
<dbReference type="InterPro" id="IPR051919">
    <property type="entry name" value="W-dependent_AOR"/>
</dbReference>
<dbReference type="SUPFAM" id="SSF48310">
    <property type="entry name" value="Aldehyde ferredoxin oxidoreductase, C-terminal domains"/>
    <property type="match status" value="1"/>
</dbReference>
<evidence type="ECO:0000256" key="5">
    <source>
        <dbReference type="ARBA" id="ARBA00023002"/>
    </source>
</evidence>
<evidence type="ECO:0000256" key="3">
    <source>
        <dbReference type="ARBA" id="ARBA00022485"/>
    </source>
</evidence>
<protein>
    <submittedName>
        <fullName evidence="10">Aldehyde ferredoxin oxidoreductase family protein</fullName>
    </submittedName>
</protein>
<comment type="caution">
    <text evidence="10">The sequence shown here is derived from an EMBL/GenBank/DDBJ whole genome shotgun (WGS) entry which is preliminary data.</text>
</comment>
<dbReference type="SMART" id="SM00790">
    <property type="entry name" value="AFOR_N"/>
    <property type="match status" value="1"/>
</dbReference>
<feature type="domain" description="Aldehyde ferredoxin oxidoreductase N-terminal" evidence="9">
    <location>
        <begin position="3"/>
        <end position="206"/>
    </location>
</feature>
<gene>
    <name evidence="10" type="ORF">H8E19_07755</name>
</gene>
<evidence type="ECO:0000313" key="11">
    <source>
        <dbReference type="Proteomes" id="UP000650524"/>
    </source>
</evidence>
<dbReference type="Pfam" id="PF01314">
    <property type="entry name" value="AFOR_C"/>
    <property type="match status" value="1"/>
</dbReference>
<dbReference type="GO" id="GO:0046872">
    <property type="term" value="F:metal ion binding"/>
    <property type="evidence" value="ECO:0007669"/>
    <property type="project" value="UniProtKB-KW"/>
</dbReference>
<dbReference type="Gene3D" id="1.10.599.10">
    <property type="entry name" value="Aldehyde Ferredoxin Oxidoreductase Protein, subunit A, domain 3"/>
    <property type="match status" value="1"/>
</dbReference>
<comment type="cofactor">
    <cofactor evidence="1">
        <name>[4Fe-4S] cluster</name>
        <dbReference type="ChEBI" id="CHEBI:49883"/>
    </cofactor>
</comment>
<comment type="cofactor">
    <cofactor evidence="8">
        <name>tungstopterin</name>
        <dbReference type="ChEBI" id="CHEBI:30402"/>
    </cofactor>
</comment>
<keyword evidence="3" id="KW-0004">4Fe-4S</keyword>
<keyword evidence="4" id="KW-0479">Metal-binding</keyword>
<keyword evidence="7" id="KW-0411">Iron-sulfur</keyword>
<dbReference type="GO" id="GO:0016625">
    <property type="term" value="F:oxidoreductase activity, acting on the aldehyde or oxo group of donors, iron-sulfur protein as acceptor"/>
    <property type="evidence" value="ECO:0007669"/>
    <property type="project" value="InterPro"/>
</dbReference>
<dbReference type="EMBL" id="JACNJD010000200">
    <property type="protein sequence ID" value="MBC8177287.1"/>
    <property type="molecule type" value="Genomic_DNA"/>
</dbReference>
<organism evidence="10 11">
    <name type="scientific">Candidatus Desulfacyla euxinica</name>
    <dbReference type="NCBI Taxonomy" id="2841693"/>
    <lineage>
        <taxon>Bacteria</taxon>
        <taxon>Deltaproteobacteria</taxon>
        <taxon>Candidatus Desulfacyla</taxon>
    </lineage>
</organism>
<dbReference type="InterPro" id="IPR036021">
    <property type="entry name" value="Tungsten_al_ferr_oxy-like_C"/>
</dbReference>
<dbReference type="SUPFAM" id="SSF56228">
    <property type="entry name" value="Aldehyde ferredoxin oxidoreductase, N-terminal domain"/>
    <property type="match status" value="1"/>
</dbReference>
<dbReference type="GO" id="GO:0051539">
    <property type="term" value="F:4 iron, 4 sulfur cluster binding"/>
    <property type="evidence" value="ECO:0007669"/>
    <property type="project" value="UniProtKB-KW"/>
</dbReference>
<dbReference type="GO" id="GO:0009055">
    <property type="term" value="F:electron transfer activity"/>
    <property type="evidence" value="ECO:0007669"/>
    <property type="project" value="InterPro"/>
</dbReference>
<proteinExistence type="inferred from homology"/>
<dbReference type="InterPro" id="IPR013985">
    <property type="entry name" value="Ald_Fedxn_OxRdtase_dom3"/>
</dbReference>
<evidence type="ECO:0000256" key="1">
    <source>
        <dbReference type="ARBA" id="ARBA00001966"/>
    </source>
</evidence>
<accession>A0A8J6MY36</accession>
<dbReference type="Pfam" id="PF02730">
    <property type="entry name" value="AFOR_N"/>
    <property type="match status" value="1"/>
</dbReference>
<sequence length="646" mass="71607">MALNRKIAYIDLTTGDIETKPIPLEVRKKFLGGRGLDAYLLLNHTEKGCDPLGPGNALIISGGILTATCASATARTHVMAKSPLTNMLGSANMGGFFAPELAWAGFHHLVIKGKAEKPVYIWIHNGEIEIRDAGHLWGKTTTDTQWAIREELGDEDIKSAVIGPAGENLVTFANVMTGIKNSAGRTGMGCVMGSKNLKAVAARGSMDIEIAHPVEALEHNKHFINQITSAKVNQTQGALGTPFIWGATNSWGGVRTRNFQYNQCENADDIEPERIDEICEETMGPYHMTGCFGCQVHCRAQYKVPSGPFAGKYDEGPEYTSLGAFGGEPDCKNAETVFAGNHLVNQFGVDNLEIGSIISWAMELYELGILTNKDTDGLELRFGNDEALLEMVERICFRKGWLGDTLADGGLPAAEKIGKNSFDYLVQVKGMNNLHSDERGTPALALNIATASRGSDHLRSRPAIDLYHLPEKVLRKIYSSPIPYDGPLSSEHTAYEGKPWQVYWQENCYMAVDCLGICKYHTVFLGATLPNFEDWPKVIYYNTGLEMTPEEIWEVAERCNNIERLFNLREGLERDDLKKGDTLSHRYFDEPCRRGAPDIIGATIDREKFTKMIDEFYEHHNWDKNGVPTAETLERLGLDKEPSHLI</sequence>
<reference evidence="10 11" key="1">
    <citation type="submission" date="2020-08" db="EMBL/GenBank/DDBJ databases">
        <title>Bridging the membrane lipid divide: bacteria of the FCB group superphylum have the potential to synthesize archaeal ether lipids.</title>
        <authorList>
            <person name="Villanueva L."/>
            <person name="Von Meijenfeldt F.A.B."/>
            <person name="Westbye A.B."/>
            <person name="Yadav S."/>
            <person name="Hopmans E.C."/>
            <person name="Dutilh B.E."/>
            <person name="Sinninghe Damste J.S."/>
        </authorList>
    </citation>
    <scope>NUCLEOTIDE SEQUENCE [LARGE SCALE GENOMIC DNA]</scope>
    <source>
        <strain evidence="10">NIOZ-UU27</strain>
    </source>
</reference>
<dbReference type="Gene3D" id="1.10.569.10">
    <property type="entry name" value="Aldehyde Ferredoxin Oxidoreductase Protein, subunit A, domain 2"/>
    <property type="match status" value="1"/>
</dbReference>
<dbReference type="PANTHER" id="PTHR30038:SF0">
    <property type="entry name" value="TUNGSTEN-CONTAINING ALDEHYDE FERREDOXIN OXIDOREDUCTASE"/>
    <property type="match status" value="1"/>
</dbReference>
<evidence type="ECO:0000256" key="6">
    <source>
        <dbReference type="ARBA" id="ARBA00023004"/>
    </source>
</evidence>
<keyword evidence="5" id="KW-0560">Oxidoreductase</keyword>
<dbReference type="InterPro" id="IPR036503">
    <property type="entry name" value="Ald_Fedxn_OxRdtase_N_sf"/>
</dbReference>
<comment type="similarity">
    <text evidence="2">Belongs to the AOR/FOR family.</text>
</comment>
<dbReference type="InterPro" id="IPR013983">
    <property type="entry name" value="Ald_Fedxn_OxRdtase_N"/>
</dbReference>
<name>A0A8J6MY36_9DELT</name>
<keyword evidence="6" id="KW-0408">Iron</keyword>
<evidence type="ECO:0000256" key="7">
    <source>
        <dbReference type="ARBA" id="ARBA00023014"/>
    </source>
</evidence>
<evidence type="ECO:0000313" key="10">
    <source>
        <dbReference type="EMBL" id="MBC8177287.1"/>
    </source>
</evidence>
<evidence type="ECO:0000259" key="9">
    <source>
        <dbReference type="SMART" id="SM00790"/>
    </source>
</evidence>
<dbReference type="Gene3D" id="3.60.9.10">
    <property type="entry name" value="Aldehyde ferredoxin oxidoreductase, N-terminal domain"/>
    <property type="match status" value="1"/>
</dbReference>
<dbReference type="PANTHER" id="PTHR30038">
    <property type="entry name" value="ALDEHYDE FERREDOXIN OXIDOREDUCTASE"/>
    <property type="match status" value="1"/>
</dbReference>
<dbReference type="AlphaFoldDB" id="A0A8J6MY36"/>
<dbReference type="Proteomes" id="UP000650524">
    <property type="component" value="Unassembled WGS sequence"/>
</dbReference>
<evidence type="ECO:0000256" key="2">
    <source>
        <dbReference type="ARBA" id="ARBA00011032"/>
    </source>
</evidence>
<evidence type="ECO:0000256" key="4">
    <source>
        <dbReference type="ARBA" id="ARBA00022723"/>
    </source>
</evidence>
<evidence type="ECO:0000256" key="8">
    <source>
        <dbReference type="ARBA" id="ARBA00049934"/>
    </source>
</evidence>